<feature type="region of interest" description="Disordered" evidence="1">
    <location>
        <begin position="1"/>
        <end position="21"/>
    </location>
</feature>
<evidence type="ECO:0000256" key="2">
    <source>
        <dbReference type="SAM" id="Phobius"/>
    </source>
</evidence>
<dbReference type="AlphaFoldDB" id="A0A5J6L014"/>
<accession>A0A5J6L014</accession>
<feature type="compositionally biased region" description="Pro residues" evidence="1">
    <location>
        <begin position="1"/>
        <end position="14"/>
    </location>
</feature>
<protein>
    <submittedName>
        <fullName evidence="3">DUF4097 domain-containing protein</fullName>
    </submittedName>
</protein>
<keyword evidence="2" id="KW-0812">Transmembrane</keyword>
<keyword evidence="2" id="KW-1133">Transmembrane helix</keyword>
<keyword evidence="4" id="KW-1185">Reference proteome</keyword>
<name>A0A5J6L014_9MICO</name>
<gene>
    <name evidence="3" type="ORF">F6J85_00970</name>
</gene>
<evidence type="ECO:0000313" key="3">
    <source>
        <dbReference type="EMBL" id="QEW01807.1"/>
    </source>
</evidence>
<dbReference type="KEGG" id="mlz:F6J85_00970"/>
<dbReference type="Proteomes" id="UP000325516">
    <property type="component" value="Chromosome"/>
</dbReference>
<evidence type="ECO:0000256" key="1">
    <source>
        <dbReference type="SAM" id="MobiDB-lite"/>
    </source>
</evidence>
<organism evidence="3 4">
    <name type="scientific">Microbacterium lushaniae</name>
    <dbReference type="NCBI Taxonomy" id="2614639"/>
    <lineage>
        <taxon>Bacteria</taxon>
        <taxon>Bacillati</taxon>
        <taxon>Actinomycetota</taxon>
        <taxon>Actinomycetes</taxon>
        <taxon>Micrococcales</taxon>
        <taxon>Microbacteriaceae</taxon>
        <taxon>Microbacterium</taxon>
    </lineage>
</organism>
<proteinExistence type="predicted"/>
<evidence type="ECO:0000313" key="4">
    <source>
        <dbReference type="Proteomes" id="UP000325516"/>
    </source>
</evidence>
<dbReference type="EMBL" id="CP044232">
    <property type="protein sequence ID" value="QEW01807.1"/>
    <property type="molecule type" value="Genomic_DNA"/>
</dbReference>
<dbReference type="Gene3D" id="2.160.20.120">
    <property type="match status" value="1"/>
</dbReference>
<keyword evidence="2" id="KW-0472">Membrane</keyword>
<feature type="transmembrane region" description="Helical" evidence="2">
    <location>
        <begin position="25"/>
        <end position="46"/>
    </location>
</feature>
<sequence length="279" mass="28646">MTSTLTPPPLPPAAEPVGPRPNRDAARVITILVALLGAGVLVAVVWSGMRASMASAFAYTGTSSVEVDRVEGLDIEVGAADLTVRFDDVAEATLDVRNSTNGEWTLRQEGQTLLVHSPRLLWTTWFGNGNGRAILTLPAELEGSDARLAVGAGSLTADGAFGELDLGMGAGDMTVTGSAETLVAEVSAGRADIDIEGVREADLQVSAGDLFARLGGSAPSEVRATVSAGSLELTLPDDVYDVRSEVSAGGLENDLRTASGASARVFVEVAAGNARLLAD</sequence>
<reference evidence="4" key="1">
    <citation type="submission" date="2019-09" db="EMBL/GenBank/DDBJ databases">
        <title>Mumia zhuanghuii sp. nov. isolated from the intestinal contents of plateau pika (Ochotona curzoniae) in the Qinghai-Tibet plateau of China.</title>
        <authorList>
            <person name="Tian Z."/>
        </authorList>
    </citation>
    <scope>NUCLEOTIDE SEQUENCE [LARGE SCALE GENOMIC DNA]</scope>
    <source>
        <strain evidence="4">L-031</strain>
    </source>
</reference>
<dbReference type="RefSeq" id="WP_150923460.1">
    <property type="nucleotide sequence ID" value="NZ_CP044232.1"/>
</dbReference>